<evidence type="ECO:0000313" key="7">
    <source>
        <dbReference type="EMBL" id="PVU87276.1"/>
    </source>
</evidence>
<evidence type="ECO:0000256" key="5">
    <source>
        <dbReference type="SAM" id="MobiDB-lite"/>
    </source>
</evidence>
<evidence type="ECO:0000259" key="6">
    <source>
        <dbReference type="Pfam" id="PF13847"/>
    </source>
</evidence>
<dbReference type="Proteomes" id="UP000245609">
    <property type="component" value="Unassembled WGS sequence"/>
</dbReference>
<reference evidence="7 8" key="1">
    <citation type="journal article" date="2018" name="MBio">
        <title>Comparative Genomics Reveals the Core Gene Toolbox for the Fungus-Insect Symbiosis.</title>
        <authorList>
            <person name="Wang Y."/>
            <person name="Stata M."/>
            <person name="Wang W."/>
            <person name="Stajich J.E."/>
            <person name="White M.M."/>
            <person name="Moncalvo J.M."/>
        </authorList>
    </citation>
    <scope>NUCLEOTIDE SEQUENCE [LARGE SCALE GENOMIC DNA]</scope>
    <source>
        <strain evidence="7 8">SC-DP-2</strain>
    </source>
</reference>
<accession>A0A2T9Y4J8</accession>
<comment type="caution">
    <text evidence="7">The sequence shown here is derived from an EMBL/GenBank/DDBJ whole genome shotgun (WGS) entry which is preliminary data.</text>
</comment>
<evidence type="ECO:0000256" key="4">
    <source>
        <dbReference type="PROSITE-ProRule" id="PRU01024"/>
    </source>
</evidence>
<feature type="active site" description="Nucleophile" evidence="4">
    <location>
        <position position="575"/>
    </location>
</feature>
<proteinExistence type="inferred from homology"/>
<feature type="region of interest" description="Disordered" evidence="5">
    <location>
        <begin position="598"/>
        <end position="623"/>
    </location>
</feature>
<feature type="compositionally biased region" description="Polar residues" evidence="5">
    <location>
        <begin position="526"/>
        <end position="543"/>
    </location>
</feature>
<feature type="region of interest" description="Disordered" evidence="5">
    <location>
        <begin position="395"/>
        <end position="422"/>
    </location>
</feature>
<feature type="compositionally biased region" description="Polar residues" evidence="5">
    <location>
        <begin position="17"/>
        <end position="29"/>
    </location>
</feature>
<evidence type="ECO:0000256" key="2">
    <source>
        <dbReference type="ARBA" id="ARBA00022679"/>
    </source>
</evidence>
<dbReference type="InterPro" id="IPR030391">
    <property type="entry name" value="MeTrfase_TrmA_CS"/>
</dbReference>
<comment type="similarity">
    <text evidence="4">Belongs to the class I-like SAM-binding methyltransferase superfamily. RNA M5U methyltransferase family.</text>
</comment>
<feature type="compositionally biased region" description="Basic and acidic residues" evidence="5">
    <location>
        <begin position="35"/>
        <end position="49"/>
    </location>
</feature>
<dbReference type="Gene3D" id="2.40.50.140">
    <property type="entry name" value="Nucleic acid-binding proteins"/>
    <property type="match status" value="1"/>
</dbReference>
<gene>
    <name evidence="7" type="ORF">BB560_006516</name>
</gene>
<dbReference type="Pfam" id="PF13847">
    <property type="entry name" value="Methyltransf_31"/>
    <property type="match status" value="1"/>
</dbReference>
<feature type="region of interest" description="Disordered" evidence="5">
    <location>
        <begin position="17"/>
        <end position="49"/>
    </location>
</feature>
<dbReference type="PROSITE" id="PS01231">
    <property type="entry name" value="TRMA_2"/>
    <property type="match status" value="1"/>
</dbReference>
<feature type="non-terminal residue" evidence="7">
    <location>
        <position position="1"/>
    </location>
</feature>
<dbReference type="SUPFAM" id="SSF53335">
    <property type="entry name" value="S-adenosyl-L-methionine-dependent methyltransferases"/>
    <property type="match status" value="2"/>
</dbReference>
<evidence type="ECO:0000256" key="3">
    <source>
        <dbReference type="ARBA" id="ARBA00022691"/>
    </source>
</evidence>
<dbReference type="PANTHER" id="PTHR11061">
    <property type="entry name" value="RNA M5U METHYLTRANSFERASE"/>
    <property type="match status" value="1"/>
</dbReference>
<dbReference type="EMBL" id="MBFS01003326">
    <property type="protein sequence ID" value="PVU87276.1"/>
    <property type="molecule type" value="Genomic_DNA"/>
</dbReference>
<feature type="binding site" evidence="4">
    <location>
        <position position="548"/>
    </location>
    <ligand>
        <name>S-adenosyl-L-methionine</name>
        <dbReference type="ChEBI" id="CHEBI:59789"/>
    </ligand>
</feature>
<evidence type="ECO:0000313" key="8">
    <source>
        <dbReference type="Proteomes" id="UP000245609"/>
    </source>
</evidence>
<dbReference type="InterPro" id="IPR012340">
    <property type="entry name" value="NA-bd_OB-fold"/>
</dbReference>
<feature type="binding site" evidence="4">
    <location>
        <position position="479"/>
    </location>
    <ligand>
        <name>S-adenosyl-L-methionine</name>
        <dbReference type="ChEBI" id="CHEBI:59789"/>
    </ligand>
</feature>
<protein>
    <recommendedName>
        <fullName evidence="6">Methyltransferase domain-containing protein</fullName>
    </recommendedName>
</protein>
<keyword evidence="2 4" id="KW-0808">Transferase</keyword>
<feature type="binding site" evidence="4">
    <location>
        <position position="455"/>
    </location>
    <ligand>
        <name>S-adenosyl-L-methionine</name>
        <dbReference type="ChEBI" id="CHEBI:59789"/>
    </ligand>
</feature>
<dbReference type="InterPro" id="IPR025714">
    <property type="entry name" value="Methyltranfer_dom"/>
</dbReference>
<feature type="compositionally biased region" description="Polar residues" evidence="5">
    <location>
        <begin position="405"/>
        <end position="416"/>
    </location>
</feature>
<dbReference type="GO" id="GO:0008173">
    <property type="term" value="F:RNA methyltransferase activity"/>
    <property type="evidence" value="ECO:0007669"/>
    <property type="project" value="InterPro"/>
</dbReference>
<name>A0A2T9Y4J8_9FUNG</name>
<feature type="domain" description="Methyltransferase" evidence="6">
    <location>
        <begin position="473"/>
        <end position="510"/>
    </location>
</feature>
<dbReference type="InterPro" id="IPR010280">
    <property type="entry name" value="U5_MeTrfase_fam"/>
</dbReference>
<dbReference type="STRING" id="133381.A0A2T9Y4J8"/>
<dbReference type="PROSITE" id="PS51687">
    <property type="entry name" value="SAM_MT_RNA_M5U"/>
    <property type="match status" value="1"/>
</dbReference>
<sequence length="655" mass="73074">NPHTPLAIPPTLATNQISKMSSDPETSINNKRKFSSLEKAPEMSKADTQTRSEEMISLLAKSETALQVFKTISAAPISVKALCKSYNKFLADSIIRFLDSFAAENNVSVNLNDYKFNVSKHNKRKNTAVLEERENLFLAPPFKSKRELIFLNSLAKRQAAIPETEFFTNKEIETKTHTFSLHVHKLLSNGASLATTQTPTKLVNDLLNGEFIWFFFVPSCLENETITATVWENNLGYSICDLVSIDSPNPNRITPKCKYFGKCSGCQFQMLEYNHQLDIKTHSVLEAFQAESPLIFHKNLRINPTLNSPNIFGYRTKITPHFDLPNSNSKSKPRDLSNLDIPIGFNYVNKRLVLDIEDCAIAADPVNSGLLKARSNTKNNISKFKRGATLLIREKNASEPRPIIHQTQPLPSSSEDPASKENFSLDPNEMISEYVWIYNTLPKNPHSFLKNLDNFDKTLSDKSTLSADTSNFINVVGIEISKDSILNASENAKQNNITNCQFIQGDASNIFSKIDPSYSQDIKPDQPNTNDQAEFSPLDPNQTAVIIDPPRKGSNPEFLKQLVAFAPACIIYVACGVPAQARDLQFLAEYGAISLDNSQDSLNSQNPQNSETSQNPSSPNPATLVAIPKYKISTIQPFDLFPQSYHVENIALNTL</sequence>
<dbReference type="GO" id="GO:0032259">
    <property type="term" value="P:methylation"/>
    <property type="evidence" value="ECO:0007669"/>
    <property type="project" value="UniProtKB-KW"/>
</dbReference>
<organism evidence="7 8">
    <name type="scientific">Smittium megazygosporum</name>
    <dbReference type="NCBI Taxonomy" id="133381"/>
    <lineage>
        <taxon>Eukaryota</taxon>
        <taxon>Fungi</taxon>
        <taxon>Fungi incertae sedis</taxon>
        <taxon>Zoopagomycota</taxon>
        <taxon>Kickxellomycotina</taxon>
        <taxon>Harpellomycetes</taxon>
        <taxon>Harpellales</taxon>
        <taxon>Legeriomycetaceae</taxon>
        <taxon>Smittium</taxon>
    </lineage>
</organism>
<dbReference type="Gene3D" id="3.40.50.150">
    <property type="entry name" value="Vaccinia Virus protein VP39"/>
    <property type="match status" value="2"/>
</dbReference>
<keyword evidence="3 4" id="KW-0949">S-adenosyl-L-methionine</keyword>
<dbReference type="OrthoDB" id="10250660at2759"/>
<dbReference type="GO" id="GO:0006396">
    <property type="term" value="P:RNA processing"/>
    <property type="evidence" value="ECO:0007669"/>
    <property type="project" value="InterPro"/>
</dbReference>
<dbReference type="InterPro" id="IPR029063">
    <property type="entry name" value="SAM-dependent_MTases_sf"/>
</dbReference>
<dbReference type="PANTHER" id="PTHR11061:SF30">
    <property type="entry name" value="TRNA (URACIL(54)-C(5))-METHYLTRANSFERASE"/>
    <property type="match status" value="1"/>
</dbReference>
<feature type="compositionally biased region" description="Polar residues" evidence="5">
    <location>
        <begin position="598"/>
        <end position="621"/>
    </location>
</feature>
<evidence type="ECO:0000256" key="1">
    <source>
        <dbReference type="ARBA" id="ARBA00022603"/>
    </source>
</evidence>
<keyword evidence="1 4" id="KW-0489">Methyltransferase</keyword>
<dbReference type="AlphaFoldDB" id="A0A2T9Y4J8"/>
<feature type="region of interest" description="Disordered" evidence="5">
    <location>
        <begin position="518"/>
        <end position="543"/>
    </location>
</feature>
<comment type="caution">
    <text evidence="4">Lacks conserved residue(s) required for the propagation of feature annotation.</text>
</comment>
<keyword evidence="8" id="KW-1185">Reference proteome</keyword>